<dbReference type="Pfam" id="PF14305">
    <property type="entry name" value="ATPgrasp_TupA"/>
    <property type="match status" value="1"/>
</dbReference>
<dbReference type="InterPro" id="IPR029465">
    <property type="entry name" value="ATPgrasp_TupA"/>
</dbReference>
<organism evidence="1 2">
    <name type="scientific">Candidatus Reidiella endopervernicosa</name>
    <dbReference type="NCBI Taxonomy" id="2738883"/>
    <lineage>
        <taxon>Bacteria</taxon>
        <taxon>Pseudomonadati</taxon>
        <taxon>Pseudomonadota</taxon>
        <taxon>Gammaproteobacteria</taxon>
        <taxon>Candidatus Reidiella</taxon>
    </lineage>
</organism>
<dbReference type="EMBL" id="CP054491">
    <property type="protein sequence ID" value="QKQ24960.1"/>
    <property type="molecule type" value="Genomic_DNA"/>
</dbReference>
<evidence type="ECO:0000313" key="2">
    <source>
        <dbReference type="Proteomes" id="UP000509658"/>
    </source>
</evidence>
<evidence type="ECO:0008006" key="3">
    <source>
        <dbReference type="Google" id="ProtNLM"/>
    </source>
</evidence>
<gene>
    <name evidence="1" type="ORF">HUE57_00650</name>
</gene>
<dbReference type="KEGG" id="rev:HUE57_00650"/>
<keyword evidence="2" id="KW-1185">Reference proteome</keyword>
<accession>A0A6N0HRS7</accession>
<evidence type="ECO:0000313" key="1">
    <source>
        <dbReference type="EMBL" id="QKQ24960.1"/>
    </source>
</evidence>
<proteinExistence type="predicted"/>
<dbReference type="Proteomes" id="UP000509658">
    <property type="component" value="Chromosome"/>
</dbReference>
<sequence>MGIVSRRLSRFRKSLLKRCCLDQYIRERFFRAHGYPLNLDNPRTFTEKLHWVKANCDLASLADFVDKYTVREFVAERVGEEVLVPLLGLYSHFEEIDYGGLPSRFMLKATHGCGWNVRVEDKRLLDWHETGNKVRGWLRSSYYSRISGEANYRNITGRIIIEKYLRDPSGNLLDFRFYCFDGKPVAIHVSIDRPGGDLFRVFNTEWKEFKKHDSHADRVTQRIDRPDNLNEMLAISEKLSAGFPFVRVDLYNVAGKIYFSELTFTPNNGLSMADPKELDRYYGDAFNIEPYRSDPYCQVEWSPTNLMEKE</sequence>
<name>A0A6N0HRS7_9GAMM</name>
<dbReference type="AlphaFoldDB" id="A0A6N0HRS7"/>
<protein>
    <recommendedName>
        <fullName evidence="3">Glycosyl transferase</fullName>
    </recommendedName>
</protein>
<reference evidence="1 2" key="1">
    <citation type="submission" date="2020-05" db="EMBL/GenBank/DDBJ databases">
        <title>Horizontal transmission and recombination maintain forever young bacterial symbiont genomes.</title>
        <authorList>
            <person name="Russell S.L."/>
            <person name="Pepper-Tunick E."/>
            <person name="Svedberg J."/>
            <person name="Byrne A."/>
            <person name="Ruelas Castillo J."/>
            <person name="Vollmers C."/>
            <person name="Beinart R.A."/>
            <person name="Corbett-Detig R."/>
        </authorList>
    </citation>
    <scope>NUCLEOTIDE SEQUENCE [LARGE SCALE GENOMIC DNA]</scope>
    <source>
        <strain evidence="1">Santa_Monica_outfall</strain>
    </source>
</reference>